<evidence type="ECO:0000256" key="3">
    <source>
        <dbReference type="ARBA" id="ARBA00022475"/>
    </source>
</evidence>
<proteinExistence type="inferred from homology"/>
<dbReference type="GO" id="GO:0015627">
    <property type="term" value="C:type II protein secretion system complex"/>
    <property type="evidence" value="ECO:0007669"/>
    <property type="project" value="InterPro"/>
</dbReference>
<organism evidence="13 14">
    <name type="scientific">Candidatus Thiodiazotropha endolucinida</name>
    <dbReference type="NCBI Taxonomy" id="1655433"/>
    <lineage>
        <taxon>Bacteria</taxon>
        <taxon>Pseudomonadati</taxon>
        <taxon>Pseudomonadota</taxon>
        <taxon>Gammaproteobacteria</taxon>
        <taxon>Chromatiales</taxon>
        <taxon>Sedimenticolaceae</taxon>
        <taxon>Candidatus Thiodiazotropha</taxon>
    </lineage>
</organism>
<dbReference type="OrthoDB" id="2313614at2"/>
<dbReference type="EMBL" id="MARB01000016">
    <property type="protein sequence ID" value="ODJ86915.1"/>
    <property type="molecule type" value="Genomic_DNA"/>
</dbReference>
<sequence length="189" mass="21231">MPHTVTHSYVRGFGFTLIELIITLGIALILLITVIPSFRTLKVKNLQASEINSFVHHFHLARSLSISRETHHVLCPSSNGERCTNAANWSHGYILYEDLNRNRSRDQNELLQGVHQPIQGMSIVIDSSRYRRYVVYRGDGRPSGYNLTLTFCDPDNLIPPKAVIVSNLGRVRVSKTRSDGSQLSCSGEI</sequence>
<dbReference type="SUPFAM" id="SSF54523">
    <property type="entry name" value="Pili subunits"/>
    <property type="match status" value="1"/>
</dbReference>
<keyword evidence="5" id="KW-0997">Cell inner membrane</keyword>
<feature type="domain" description="General secretion pathway GspH" evidence="12">
    <location>
        <begin position="51"/>
        <end position="169"/>
    </location>
</feature>
<comment type="subcellular location">
    <subcellularLocation>
        <location evidence="1">Cell inner membrane</location>
        <topology evidence="1">Single-pass membrane protein</topology>
    </subcellularLocation>
</comment>
<comment type="caution">
    <text evidence="13">The sequence shown here is derived from an EMBL/GenBank/DDBJ whole genome shotgun (WGS) entry which is preliminary data.</text>
</comment>
<evidence type="ECO:0000256" key="2">
    <source>
        <dbReference type="ARBA" id="ARBA00021549"/>
    </source>
</evidence>
<evidence type="ECO:0000256" key="4">
    <source>
        <dbReference type="ARBA" id="ARBA00022481"/>
    </source>
</evidence>
<dbReference type="RefSeq" id="WP_069126291.1">
    <property type="nucleotide sequence ID" value="NZ_MARB01000016.1"/>
</dbReference>
<dbReference type="AlphaFoldDB" id="A0A7Z0VK42"/>
<evidence type="ECO:0000256" key="1">
    <source>
        <dbReference type="ARBA" id="ARBA00004377"/>
    </source>
</evidence>
<reference evidence="13 14" key="1">
    <citation type="submission" date="2016-06" db="EMBL/GenBank/DDBJ databases">
        <title>Genome sequence of endosymbiont of Candidatus Endolucinida thiodiazotropha.</title>
        <authorList>
            <person name="Poehlein A."/>
            <person name="Koenig S."/>
            <person name="Heiden S.E."/>
            <person name="Thuermer A."/>
            <person name="Voget S."/>
            <person name="Daniel R."/>
            <person name="Markert S."/>
            <person name="Gros O."/>
            <person name="Schweder T."/>
        </authorList>
    </citation>
    <scope>NUCLEOTIDE SEQUENCE [LARGE SCALE GENOMIC DNA]</scope>
    <source>
        <strain evidence="13 14">COS</strain>
    </source>
</reference>
<dbReference type="GO" id="GO:0005886">
    <property type="term" value="C:plasma membrane"/>
    <property type="evidence" value="ECO:0007669"/>
    <property type="project" value="UniProtKB-SubCell"/>
</dbReference>
<keyword evidence="6 11" id="KW-0812">Transmembrane</keyword>
<dbReference type="GO" id="GO:0015628">
    <property type="term" value="P:protein secretion by the type II secretion system"/>
    <property type="evidence" value="ECO:0007669"/>
    <property type="project" value="InterPro"/>
</dbReference>
<evidence type="ECO:0000256" key="9">
    <source>
        <dbReference type="ARBA" id="ARBA00025772"/>
    </source>
</evidence>
<dbReference type="InterPro" id="IPR022346">
    <property type="entry name" value="T2SS_GspH"/>
</dbReference>
<evidence type="ECO:0000313" key="14">
    <source>
        <dbReference type="Proteomes" id="UP000094769"/>
    </source>
</evidence>
<dbReference type="Proteomes" id="UP000094769">
    <property type="component" value="Unassembled WGS sequence"/>
</dbReference>
<keyword evidence="3" id="KW-1003">Cell membrane</keyword>
<evidence type="ECO:0000256" key="11">
    <source>
        <dbReference type="SAM" id="Phobius"/>
    </source>
</evidence>
<evidence type="ECO:0000256" key="5">
    <source>
        <dbReference type="ARBA" id="ARBA00022519"/>
    </source>
</evidence>
<dbReference type="Pfam" id="PF12019">
    <property type="entry name" value="GspH"/>
    <property type="match status" value="1"/>
</dbReference>
<protein>
    <recommendedName>
        <fullName evidence="2">Type II secretion system protein H</fullName>
    </recommendedName>
    <alternativeName>
        <fullName evidence="10">General secretion pathway protein H</fullName>
    </alternativeName>
</protein>
<evidence type="ECO:0000256" key="8">
    <source>
        <dbReference type="ARBA" id="ARBA00023136"/>
    </source>
</evidence>
<evidence type="ECO:0000259" key="12">
    <source>
        <dbReference type="Pfam" id="PF12019"/>
    </source>
</evidence>
<dbReference type="InterPro" id="IPR045584">
    <property type="entry name" value="Pilin-like"/>
</dbReference>
<feature type="transmembrane region" description="Helical" evidence="11">
    <location>
        <begin position="12"/>
        <end position="35"/>
    </location>
</feature>
<accession>A0A7Z0VK42</accession>
<evidence type="ECO:0000256" key="10">
    <source>
        <dbReference type="ARBA" id="ARBA00030775"/>
    </source>
</evidence>
<keyword evidence="7 11" id="KW-1133">Transmembrane helix</keyword>
<keyword evidence="4" id="KW-0488">Methylation</keyword>
<keyword evidence="8 11" id="KW-0472">Membrane</keyword>
<evidence type="ECO:0000256" key="7">
    <source>
        <dbReference type="ARBA" id="ARBA00022989"/>
    </source>
</evidence>
<name>A0A7Z0VK42_9GAMM</name>
<evidence type="ECO:0000256" key="6">
    <source>
        <dbReference type="ARBA" id="ARBA00022692"/>
    </source>
</evidence>
<dbReference type="Gene3D" id="3.55.40.10">
    <property type="entry name" value="minor pseudopilin epsh domain"/>
    <property type="match status" value="1"/>
</dbReference>
<gene>
    <name evidence="13" type="ORF">CODIS_28720</name>
</gene>
<evidence type="ECO:0000313" key="13">
    <source>
        <dbReference type="EMBL" id="ODJ86915.1"/>
    </source>
</evidence>
<comment type="similarity">
    <text evidence="9">Belongs to the GSP H family.</text>
</comment>
<keyword evidence="14" id="KW-1185">Reference proteome</keyword>